<dbReference type="InterPro" id="IPR027417">
    <property type="entry name" value="P-loop_NTPase"/>
</dbReference>
<organism evidence="3 4">
    <name type="scientific">Corallococcus praedator</name>
    <dbReference type="NCBI Taxonomy" id="2316724"/>
    <lineage>
        <taxon>Bacteria</taxon>
        <taxon>Pseudomonadati</taxon>
        <taxon>Myxococcota</taxon>
        <taxon>Myxococcia</taxon>
        <taxon>Myxococcales</taxon>
        <taxon>Cystobacterineae</taxon>
        <taxon>Myxococcaceae</taxon>
        <taxon>Corallococcus</taxon>
    </lineage>
</organism>
<name>A0ABX9Q3F6_9BACT</name>
<evidence type="ECO:0000313" key="3">
    <source>
        <dbReference type="EMBL" id="RKH79985.1"/>
    </source>
</evidence>
<dbReference type="PROSITE" id="PS51194">
    <property type="entry name" value="HELICASE_CTER"/>
    <property type="match status" value="1"/>
</dbReference>
<protein>
    <recommendedName>
        <fullName evidence="2">Helicase C-terminal domain-containing protein</fullName>
    </recommendedName>
</protein>
<reference evidence="3 4" key="1">
    <citation type="submission" date="2018-09" db="EMBL/GenBank/DDBJ databases">
        <authorList>
            <person name="Livingstone P.G."/>
            <person name="Whitworth D.E."/>
        </authorList>
    </citation>
    <scope>NUCLEOTIDE SEQUENCE [LARGE SCALE GENOMIC DNA]</scope>
    <source>
        <strain evidence="3 4">CA031B</strain>
    </source>
</reference>
<feature type="non-terminal residue" evidence="3">
    <location>
        <position position="142"/>
    </location>
</feature>
<evidence type="ECO:0000259" key="2">
    <source>
        <dbReference type="PROSITE" id="PS51194"/>
    </source>
</evidence>
<evidence type="ECO:0000313" key="4">
    <source>
        <dbReference type="Proteomes" id="UP000278907"/>
    </source>
</evidence>
<dbReference type="RefSeq" id="WP_147452733.1">
    <property type="nucleotide sequence ID" value="NZ_RAWI01001133.1"/>
</dbReference>
<dbReference type="Pfam" id="PF00271">
    <property type="entry name" value="Helicase_C"/>
    <property type="match status" value="1"/>
</dbReference>
<dbReference type="InterPro" id="IPR049730">
    <property type="entry name" value="SNF2/RAD54-like_C"/>
</dbReference>
<accession>A0ABX9Q3F6</accession>
<dbReference type="EMBL" id="RAWI01001133">
    <property type="protein sequence ID" value="RKH79985.1"/>
    <property type="molecule type" value="Genomic_DNA"/>
</dbReference>
<proteinExistence type="predicted"/>
<keyword evidence="4" id="KW-1185">Reference proteome</keyword>
<dbReference type="SUPFAM" id="SSF52540">
    <property type="entry name" value="P-loop containing nucleoside triphosphate hydrolases"/>
    <property type="match status" value="1"/>
</dbReference>
<keyword evidence="1" id="KW-0378">Hydrolase</keyword>
<dbReference type="Proteomes" id="UP000278907">
    <property type="component" value="Unassembled WGS sequence"/>
</dbReference>
<dbReference type="CDD" id="cd18793">
    <property type="entry name" value="SF2_C_SNF"/>
    <property type="match status" value="1"/>
</dbReference>
<dbReference type="SMART" id="SM00490">
    <property type="entry name" value="HELICc"/>
    <property type="match status" value="1"/>
</dbReference>
<evidence type="ECO:0000256" key="1">
    <source>
        <dbReference type="ARBA" id="ARBA00022801"/>
    </source>
</evidence>
<gene>
    <name evidence="3" type="ORF">D7Y13_43415</name>
</gene>
<feature type="non-terminal residue" evidence="3">
    <location>
        <position position="1"/>
    </location>
</feature>
<dbReference type="Gene3D" id="3.40.50.300">
    <property type="entry name" value="P-loop containing nucleotide triphosphate hydrolases"/>
    <property type="match status" value="1"/>
</dbReference>
<feature type="domain" description="Helicase C-terminal" evidence="2">
    <location>
        <begin position="1"/>
        <end position="120"/>
    </location>
</feature>
<sequence>ITVLHGGLSDTEQQQIVESFKQSNSPIRVLVTGDVASEGVNLHQQCHELVHFDIPWSLIRIEQRNGRIDRYGQRHRPQITTLLLEPSSTAFRGDLRVLSRLLEREQEAHETLGDAASLMGHYSVSAEEEDIKQVLAGRRNFD</sequence>
<comment type="caution">
    <text evidence="3">The sequence shown here is derived from an EMBL/GenBank/DDBJ whole genome shotgun (WGS) entry which is preliminary data.</text>
</comment>
<dbReference type="InterPro" id="IPR001650">
    <property type="entry name" value="Helicase_C-like"/>
</dbReference>